<dbReference type="PANTHER" id="PTHR22589">
    <property type="entry name" value="CARNITINE O-ACYLTRANSFERASE"/>
    <property type="match status" value="1"/>
</dbReference>
<dbReference type="InterPro" id="IPR042572">
    <property type="entry name" value="Carn_acyl_trans_N"/>
</dbReference>
<evidence type="ECO:0000256" key="1">
    <source>
        <dbReference type="ARBA" id="ARBA00023315"/>
    </source>
</evidence>
<name>A0A7S1GU14_HEMAN</name>
<dbReference type="InterPro" id="IPR042231">
    <property type="entry name" value="Cho/carn_acyl_trans_2"/>
</dbReference>
<dbReference type="Gene3D" id="1.10.275.20">
    <property type="entry name" value="Choline/Carnitine o-acyltransferase"/>
    <property type="match status" value="1"/>
</dbReference>
<feature type="active site" description="Proton acceptor" evidence="2">
    <location>
        <position position="365"/>
    </location>
</feature>
<evidence type="ECO:0000256" key="3">
    <source>
        <dbReference type="RuleBase" id="RU003801"/>
    </source>
</evidence>
<dbReference type="InterPro" id="IPR000542">
    <property type="entry name" value="Carn_acyl_trans"/>
</dbReference>
<evidence type="ECO:0000256" key="2">
    <source>
        <dbReference type="PIRSR" id="PIRSR600542-1"/>
    </source>
</evidence>
<dbReference type="GO" id="GO:0004092">
    <property type="term" value="F:carnitine O-acetyltransferase activity"/>
    <property type="evidence" value="ECO:0007669"/>
    <property type="project" value="TreeGrafter"/>
</dbReference>
<dbReference type="PROSITE" id="PS00440">
    <property type="entry name" value="ACYLTRANSF_C_2"/>
    <property type="match status" value="1"/>
</dbReference>
<dbReference type="PANTHER" id="PTHR22589:SF29">
    <property type="entry name" value="MITOCHONDRIAL CARNITINE O-ACETYLTRANSFERASE-RELATED"/>
    <property type="match status" value="1"/>
</dbReference>
<dbReference type="AlphaFoldDB" id="A0A7S1GU14"/>
<dbReference type="GO" id="GO:0009437">
    <property type="term" value="P:carnitine metabolic process"/>
    <property type="evidence" value="ECO:0007669"/>
    <property type="project" value="TreeGrafter"/>
</dbReference>
<protein>
    <recommendedName>
        <fullName evidence="4">Choline/carnitine acyltransferase domain-containing protein</fullName>
    </recommendedName>
</protein>
<reference evidence="5" key="1">
    <citation type="submission" date="2021-01" db="EMBL/GenBank/DDBJ databases">
        <authorList>
            <person name="Corre E."/>
            <person name="Pelletier E."/>
            <person name="Niang G."/>
            <person name="Scheremetjew M."/>
            <person name="Finn R."/>
            <person name="Kale V."/>
            <person name="Holt S."/>
            <person name="Cochrane G."/>
            <person name="Meng A."/>
            <person name="Brown T."/>
            <person name="Cohen L."/>
        </authorList>
    </citation>
    <scope>NUCLEOTIDE SEQUENCE</scope>
    <source>
        <strain evidence="5">CCMP644</strain>
    </source>
</reference>
<keyword evidence="3" id="KW-0808">Transferase</keyword>
<dbReference type="EMBL" id="HBFX01005819">
    <property type="protein sequence ID" value="CAD8949031.1"/>
    <property type="molecule type" value="Transcribed_RNA"/>
</dbReference>
<comment type="similarity">
    <text evidence="3">Belongs to the carnitine/choline acetyltransferase family.</text>
</comment>
<dbReference type="InterPro" id="IPR039551">
    <property type="entry name" value="Cho/carn_acyl_trans"/>
</dbReference>
<proteinExistence type="inferred from homology"/>
<feature type="domain" description="Choline/carnitine acyltransferase" evidence="4">
    <location>
        <begin position="49"/>
        <end position="382"/>
    </location>
</feature>
<dbReference type="SUPFAM" id="SSF52777">
    <property type="entry name" value="CoA-dependent acyltransferases"/>
    <property type="match status" value="1"/>
</dbReference>
<evidence type="ECO:0000259" key="4">
    <source>
        <dbReference type="Pfam" id="PF00755"/>
    </source>
</evidence>
<sequence length="400" mass="44404">MPSEGAVSTADNIDDEKSSMDARLAQALSILSEQEAAQMLGNQDNLPRLPIPSLSDSVSDFLRACEPQLSPEEYAETERSCKTFLENPEEGQKLHQALLDYDRQEGKNSYLEEFWETAYLAQRTPIPINTNPFFVLEDDPTPARTSQIARATNLVWSSLKFYCSVRDGTLEPDMQRTTPLCMTQYTRLFGTARIPGKGVDTVSYNPDSRHIVVMSRGHVYWMDVLGEDGKVCLSQTQIEEALRSIRTDSLRYYIGENLNQAVGLLTTENREEWAVRREKLRLASGENASSLQRIDSAIFVLCLDDTSPSSQAETASNSLHGTSELAAAEGYAAGVQVGTCINRWYDKSLSIIVCQNGAAGINFEHSVIDGHSVLRFASDVFTDTILTFAENIRDRLTCAA</sequence>
<dbReference type="Pfam" id="PF00755">
    <property type="entry name" value="Carn_acyltransf"/>
    <property type="match status" value="1"/>
</dbReference>
<dbReference type="Gene3D" id="3.30.559.70">
    <property type="entry name" value="Choline/Carnitine o-acyltransferase, domain 2"/>
    <property type="match status" value="1"/>
</dbReference>
<dbReference type="GO" id="GO:0005739">
    <property type="term" value="C:mitochondrion"/>
    <property type="evidence" value="ECO:0007669"/>
    <property type="project" value="TreeGrafter"/>
</dbReference>
<evidence type="ECO:0000313" key="5">
    <source>
        <dbReference type="EMBL" id="CAD8949031.1"/>
    </source>
</evidence>
<organism evidence="5">
    <name type="scientific">Hemiselmis andersenii</name>
    <name type="common">Cryptophyte alga</name>
    <dbReference type="NCBI Taxonomy" id="464988"/>
    <lineage>
        <taxon>Eukaryota</taxon>
        <taxon>Cryptophyceae</taxon>
        <taxon>Cryptomonadales</taxon>
        <taxon>Hemiselmidaceae</taxon>
        <taxon>Hemiselmis</taxon>
    </lineage>
</organism>
<keyword evidence="1 3" id="KW-0012">Acyltransferase</keyword>
<accession>A0A7S1GU14</accession>
<gene>
    <name evidence="5" type="ORF">HAND00432_LOCUS3549</name>
</gene>